<accession>A0A2Z1TL45</accession>
<evidence type="ECO:0000256" key="1">
    <source>
        <dbReference type="ARBA" id="ARBA00004123"/>
    </source>
</evidence>
<feature type="domain" description="Homeobox" evidence="9">
    <location>
        <begin position="138"/>
        <end position="198"/>
    </location>
</feature>
<feature type="compositionally biased region" description="Polar residues" evidence="8">
    <location>
        <begin position="280"/>
        <end position="297"/>
    </location>
</feature>
<dbReference type="EMBL" id="KX372758">
    <property type="protein sequence ID" value="ANO46566.1"/>
    <property type="molecule type" value="mRNA"/>
</dbReference>
<feature type="region of interest" description="Disordered" evidence="8">
    <location>
        <begin position="268"/>
        <end position="297"/>
    </location>
</feature>
<feature type="region of interest" description="Disordered" evidence="8">
    <location>
        <begin position="58"/>
        <end position="143"/>
    </location>
</feature>
<protein>
    <submittedName>
        <fullName evidence="10">Hox3 homeobox protein</fullName>
    </submittedName>
</protein>
<feature type="compositionally biased region" description="Polar residues" evidence="8">
    <location>
        <begin position="67"/>
        <end position="98"/>
    </location>
</feature>
<organism evidence="10">
    <name type="scientific">Novocrania anomala</name>
    <dbReference type="NCBI Taxonomy" id="317945"/>
    <lineage>
        <taxon>Eukaryota</taxon>
        <taxon>Metazoa</taxon>
        <taxon>Spiralia</taxon>
        <taxon>Lophotrochozoa</taxon>
        <taxon>Brachiopoda</taxon>
        <taxon>Craniiformea</taxon>
        <taxon>Craniata</taxon>
        <taxon>Craniida</taxon>
        <taxon>Cranioidea</taxon>
        <taxon>Craniidae</taxon>
        <taxon>Novocrania</taxon>
    </lineage>
</organism>
<dbReference type="CDD" id="cd00086">
    <property type="entry name" value="homeodomain"/>
    <property type="match status" value="1"/>
</dbReference>
<keyword evidence="4 6" id="KW-0371">Homeobox</keyword>
<evidence type="ECO:0000256" key="6">
    <source>
        <dbReference type="PROSITE-ProRule" id="PRU00108"/>
    </source>
</evidence>
<dbReference type="InterPro" id="IPR009057">
    <property type="entry name" value="Homeodomain-like_sf"/>
</dbReference>
<evidence type="ECO:0000256" key="3">
    <source>
        <dbReference type="ARBA" id="ARBA00023125"/>
    </source>
</evidence>
<dbReference type="PROSITE" id="PS00027">
    <property type="entry name" value="HOMEOBOX_1"/>
    <property type="match status" value="1"/>
</dbReference>
<keyword evidence="2" id="KW-0217">Developmental protein</keyword>
<feature type="DNA-binding region" description="Homeobox" evidence="6">
    <location>
        <begin position="140"/>
        <end position="199"/>
    </location>
</feature>
<dbReference type="PANTHER" id="PTHR45664">
    <property type="entry name" value="PROTEIN ZERKNUELLT 1-RELATED"/>
    <property type="match status" value="1"/>
</dbReference>
<dbReference type="PROSITE" id="PS50071">
    <property type="entry name" value="HOMEOBOX_2"/>
    <property type="match status" value="1"/>
</dbReference>
<keyword evidence="3 6" id="KW-0238">DNA-binding</keyword>
<name>A0A2Z1TL45_9BILA</name>
<dbReference type="AlphaFoldDB" id="A0A2Z1TL45"/>
<feature type="compositionally biased region" description="Polar residues" evidence="8">
    <location>
        <begin position="129"/>
        <end position="138"/>
    </location>
</feature>
<keyword evidence="5 6" id="KW-0539">Nucleus</keyword>
<evidence type="ECO:0000259" key="9">
    <source>
        <dbReference type="PROSITE" id="PS50071"/>
    </source>
</evidence>
<dbReference type="Gene3D" id="1.10.10.60">
    <property type="entry name" value="Homeodomain-like"/>
    <property type="match status" value="1"/>
</dbReference>
<evidence type="ECO:0000256" key="2">
    <source>
        <dbReference type="ARBA" id="ARBA00022473"/>
    </source>
</evidence>
<dbReference type="InterPro" id="IPR017970">
    <property type="entry name" value="Homeobox_CS"/>
</dbReference>
<dbReference type="SMART" id="SM00389">
    <property type="entry name" value="HOX"/>
    <property type="match status" value="1"/>
</dbReference>
<reference evidence="10" key="1">
    <citation type="journal article" date="2016" name="J. Anim. Genet.">
        <title>Brachiopods possess a split Hox cluster with signs of spatial, but not temporal collinearity.</title>
        <authorList>
            <person name="Schiemann S.M."/>
            <person name="Martin-Duran J.M."/>
            <person name="Borve A."/>
            <person name="Vellutini B.C."/>
            <person name="Passamaneck Y.J."/>
            <person name="Hejnol A."/>
        </authorList>
    </citation>
    <scope>NUCLEOTIDE SEQUENCE</scope>
</reference>
<evidence type="ECO:0000313" key="10">
    <source>
        <dbReference type="EMBL" id="ANO46566.1"/>
    </source>
</evidence>
<dbReference type="InterPro" id="IPR001356">
    <property type="entry name" value="HD"/>
</dbReference>
<dbReference type="Pfam" id="PF00046">
    <property type="entry name" value="Homeodomain"/>
    <property type="match status" value="1"/>
</dbReference>
<sequence length="329" mass="37423">MSRICQTEINCDNHEMQKVYYDPTSAYPGYYHNGYPYENQPVYNGGPPSMVESYRSTCLMQQQQQQHSNSPRDYSYNGTSCMQETGGSPCSVQGSPTDSDPREPSHPVKTTEIYPWMRESRQNSKHRQLSQVQEQYDQPSKRARTAYTSAQLVELEKEFHFNRYLCRPRRIEMAALLSLTERQIKIWFQNRRMKFKKEQKQKVLMEKQFREQSKIDGERISISSTGSPDRPKQEVGLIPLHSSHQSTALMMSSSHHNQACAMSTPTSIITHSLPHPRSPVSHSTPPMASSYPGGTQPLSHPGVGSICATNTVTSFSQGSYHHPPKLAHL</sequence>
<dbReference type="SUPFAM" id="SSF46689">
    <property type="entry name" value="Homeodomain-like"/>
    <property type="match status" value="1"/>
</dbReference>
<evidence type="ECO:0000256" key="7">
    <source>
        <dbReference type="RuleBase" id="RU000682"/>
    </source>
</evidence>
<dbReference type="GO" id="GO:0005634">
    <property type="term" value="C:nucleus"/>
    <property type="evidence" value="ECO:0007669"/>
    <property type="project" value="UniProtKB-SubCell"/>
</dbReference>
<dbReference type="PRINTS" id="PR00024">
    <property type="entry name" value="HOMEOBOX"/>
</dbReference>
<comment type="subcellular location">
    <subcellularLocation>
        <location evidence="1 6 7">Nucleus</location>
    </subcellularLocation>
</comment>
<proteinExistence type="evidence at transcript level"/>
<dbReference type="GO" id="GO:0000978">
    <property type="term" value="F:RNA polymerase II cis-regulatory region sequence-specific DNA binding"/>
    <property type="evidence" value="ECO:0007669"/>
    <property type="project" value="TreeGrafter"/>
</dbReference>
<evidence type="ECO:0000256" key="5">
    <source>
        <dbReference type="ARBA" id="ARBA00023242"/>
    </source>
</evidence>
<evidence type="ECO:0000256" key="4">
    <source>
        <dbReference type="ARBA" id="ARBA00023155"/>
    </source>
</evidence>
<dbReference type="GO" id="GO:0000981">
    <property type="term" value="F:DNA-binding transcription factor activity, RNA polymerase II-specific"/>
    <property type="evidence" value="ECO:0007669"/>
    <property type="project" value="InterPro"/>
</dbReference>
<dbReference type="PROSITE" id="PS00032">
    <property type="entry name" value="ANTENNAPEDIA"/>
    <property type="match status" value="1"/>
</dbReference>
<dbReference type="InterPro" id="IPR001827">
    <property type="entry name" value="Homeobox_Antennapedia_CS"/>
</dbReference>
<dbReference type="InterPro" id="IPR020479">
    <property type="entry name" value="HD_metazoa"/>
</dbReference>
<evidence type="ECO:0000256" key="8">
    <source>
        <dbReference type="SAM" id="MobiDB-lite"/>
    </source>
</evidence>
<dbReference type="FunFam" id="1.10.10.60:FF:000504">
    <property type="entry name" value="Transcription factor RFX3"/>
    <property type="match status" value="1"/>
</dbReference>
<dbReference type="PANTHER" id="PTHR45664:SF18">
    <property type="entry name" value="HOMEOBOX PROTEIN HOX3"/>
    <property type="match status" value="1"/>
</dbReference>